<gene>
    <name evidence="1" type="ORF">H5410_003976</name>
</gene>
<keyword evidence="2" id="KW-1185">Reference proteome</keyword>
<evidence type="ECO:0000313" key="1">
    <source>
        <dbReference type="EMBL" id="KAG5632259.1"/>
    </source>
</evidence>
<accession>A0A9J6B6M2</accession>
<protein>
    <submittedName>
        <fullName evidence="1">Uncharacterized protein</fullName>
    </submittedName>
</protein>
<reference evidence="1 2" key="1">
    <citation type="submission" date="2020-09" db="EMBL/GenBank/DDBJ databases">
        <title>De no assembly of potato wild relative species, Solanum commersonii.</title>
        <authorList>
            <person name="Cho K."/>
        </authorList>
    </citation>
    <scope>NUCLEOTIDE SEQUENCE [LARGE SCALE GENOMIC DNA]</scope>
    <source>
        <strain evidence="1">LZ3.2</strain>
        <tissue evidence="1">Leaf</tissue>
    </source>
</reference>
<comment type="caution">
    <text evidence="1">The sequence shown here is derived from an EMBL/GenBank/DDBJ whole genome shotgun (WGS) entry which is preliminary data.</text>
</comment>
<name>A0A9J6B6M2_SOLCO</name>
<dbReference type="EMBL" id="JACXVP010000001">
    <property type="protein sequence ID" value="KAG5632259.1"/>
    <property type="molecule type" value="Genomic_DNA"/>
</dbReference>
<dbReference type="AlphaFoldDB" id="A0A9J6B6M2"/>
<dbReference type="OrthoDB" id="1256921at2759"/>
<organism evidence="1 2">
    <name type="scientific">Solanum commersonii</name>
    <name type="common">Commerson's wild potato</name>
    <name type="synonym">Commerson's nightshade</name>
    <dbReference type="NCBI Taxonomy" id="4109"/>
    <lineage>
        <taxon>Eukaryota</taxon>
        <taxon>Viridiplantae</taxon>
        <taxon>Streptophyta</taxon>
        <taxon>Embryophyta</taxon>
        <taxon>Tracheophyta</taxon>
        <taxon>Spermatophyta</taxon>
        <taxon>Magnoliopsida</taxon>
        <taxon>eudicotyledons</taxon>
        <taxon>Gunneridae</taxon>
        <taxon>Pentapetalae</taxon>
        <taxon>asterids</taxon>
        <taxon>lamiids</taxon>
        <taxon>Solanales</taxon>
        <taxon>Solanaceae</taxon>
        <taxon>Solanoideae</taxon>
        <taxon>Solaneae</taxon>
        <taxon>Solanum</taxon>
    </lineage>
</organism>
<evidence type="ECO:0000313" key="2">
    <source>
        <dbReference type="Proteomes" id="UP000824120"/>
    </source>
</evidence>
<dbReference type="Proteomes" id="UP000824120">
    <property type="component" value="Chromosome 1"/>
</dbReference>
<sequence>MWKVGGGGAQTGLGDLYTITGDDFEWDETYLKVANLATQGQWNVDILNDILPSDLVEHILCHIKPPKEGCTEDKPCSMLESRGAFTVKTAWNYIRHKKDPNRSYRWIWTKAMPFKMGEEKQKEA</sequence>
<proteinExistence type="predicted"/>